<proteinExistence type="predicted"/>
<keyword evidence="6" id="KW-1185">Reference proteome</keyword>
<dbReference type="InterPro" id="IPR050097">
    <property type="entry name" value="Ferredoxin-NADP_redctase_2"/>
</dbReference>
<reference evidence="5 6" key="1">
    <citation type="submission" date="2019-03" db="EMBL/GenBank/DDBJ databases">
        <title>Genomic Encyclopedia of Type Strains, Phase III (KMG-III): the genomes of soil and plant-associated and newly described type strains.</title>
        <authorList>
            <person name="Whitman W."/>
        </authorList>
    </citation>
    <scope>NUCLEOTIDE SEQUENCE [LARGE SCALE GENOMIC DNA]</scope>
    <source>
        <strain evidence="5 6">VKM Ac-2527</strain>
    </source>
</reference>
<dbReference type="Pfam" id="PF07992">
    <property type="entry name" value="Pyr_redox_2"/>
    <property type="match status" value="1"/>
</dbReference>
<gene>
    <name evidence="5" type="ORF">EV643_113106</name>
</gene>
<dbReference type="AlphaFoldDB" id="A0A4R6KAW4"/>
<accession>A0A4R6KAW4</accession>
<dbReference type="PRINTS" id="PR00368">
    <property type="entry name" value="FADPNR"/>
</dbReference>
<protein>
    <submittedName>
        <fullName evidence="5">Thioredoxin reductase (NADPH)</fullName>
    </submittedName>
</protein>
<keyword evidence="2" id="KW-0560">Oxidoreductase</keyword>
<keyword evidence="1" id="KW-0285">Flavoprotein</keyword>
<evidence type="ECO:0000256" key="2">
    <source>
        <dbReference type="ARBA" id="ARBA00023002"/>
    </source>
</evidence>
<evidence type="ECO:0000256" key="1">
    <source>
        <dbReference type="ARBA" id="ARBA00022630"/>
    </source>
</evidence>
<dbReference type="InterPro" id="IPR023753">
    <property type="entry name" value="FAD/NAD-binding_dom"/>
</dbReference>
<dbReference type="SUPFAM" id="SSF51905">
    <property type="entry name" value="FAD/NAD(P)-binding domain"/>
    <property type="match status" value="1"/>
</dbReference>
<dbReference type="InterPro" id="IPR036188">
    <property type="entry name" value="FAD/NAD-bd_sf"/>
</dbReference>
<dbReference type="Gene3D" id="3.50.50.60">
    <property type="entry name" value="FAD/NAD(P)-binding domain"/>
    <property type="match status" value="2"/>
</dbReference>
<evidence type="ECO:0000256" key="3">
    <source>
        <dbReference type="ARBA" id="ARBA00048132"/>
    </source>
</evidence>
<feature type="domain" description="FAD/NAD(P)-binding" evidence="4">
    <location>
        <begin position="250"/>
        <end position="557"/>
    </location>
</feature>
<organism evidence="5 6">
    <name type="scientific">Kribbella caucasensis</name>
    <dbReference type="NCBI Taxonomy" id="2512215"/>
    <lineage>
        <taxon>Bacteria</taxon>
        <taxon>Bacillati</taxon>
        <taxon>Actinomycetota</taxon>
        <taxon>Actinomycetes</taxon>
        <taxon>Propionibacteriales</taxon>
        <taxon>Kribbellaceae</taxon>
        <taxon>Kribbella</taxon>
    </lineage>
</organism>
<evidence type="ECO:0000313" key="5">
    <source>
        <dbReference type="EMBL" id="TDO45333.1"/>
    </source>
</evidence>
<dbReference type="PANTHER" id="PTHR48105">
    <property type="entry name" value="THIOREDOXIN REDUCTASE 1-RELATED-RELATED"/>
    <property type="match status" value="1"/>
</dbReference>
<evidence type="ECO:0000313" key="6">
    <source>
        <dbReference type="Proteomes" id="UP000295388"/>
    </source>
</evidence>
<dbReference type="GO" id="GO:0004791">
    <property type="term" value="F:thioredoxin-disulfide reductase (NADPH) activity"/>
    <property type="evidence" value="ECO:0007669"/>
    <property type="project" value="UniProtKB-EC"/>
</dbReference>
<comment type="caution">
    <text evidence="5">The sequence shown here is derived from an EMBL/GenBank/DDBJ whole genome shotgun (WGS) entry which is preliminary data.</text>
</comment>
<dbReference type="RefSeq" id="WP_133802675.1">
    <property type="nucleotide sequence ID" value="NZ_SNWQ01000013.1"/>
</dbReference>
<evidence type="ECO:0000259" key="4">
    <source>
        <dbReference type="Pfam" id="PF07992"/>
    </source>
</evidence>
<dbReference type="EMBL" id="SNWQ01000013">
    <property type="protein sequence ID" value="TDO45333.1"/>
    <property type="molecule type" value="Genomic_DNA"/>
</dbReference>
<sequence>MGGEPGARSSLREARPLLLVVDIDPQRLDRIERELERSFGVDFRVRGELTAAAALGSLDFAREVEQRVAVVLVDHDLAADQRSAVLDRARTLHPDARRALLIEWGAWRRRDTAAAILAAMAVGDINYYVLKPWISHDELFHRTVAEFVQEWSRNEVANLREAVVIASERSARGHAIRSLLARNGIPSAFRPTGSALADAVLREVGEPDPGDGVLVWMPAVGGALLHDPTDAEVAEAWGVHTTLEEEERDFDVLVIGAGPGGLAAAVYASSEGLRTLVVERESIGGQAGTSSLIRNYLGFSRGISGSELAQRGYQQAWVFGAHFVLMREVVRLEPQGDRFLTEIGDVGEVTAKAVVLATGVSYRRLGVPSLEALTGAGVYYGASVSEAHGLTGMDACVVGGGNSAGQAVLHLARYCRRVTLVIRGDDLAASMSQYLIDAIDAADNVVLRVAGEVVGGGGDGRLETIVLRDRQTGQEETLPVDGLFVMIGAEPGTGWLPEKVGRDHYGFVLAGVDAAADPLWTEDRPPQPYETTIPGLFAVGDVRCGSVKRVASAVGEGSVVVSQIHGHLKELAQRALGGLAGRDG</sequence>
<dbReference type="OrthoDB" id="109585at2"/>
<dbReference type="Proteomes" id="UP000295388">
    <property type="component" value="Unassembled WGS sequence"/>
</dbReference>
<dbReference type="PRINTS" id="PR00469">
    <property type="entry name" value="PNDRDTASEII"/>
</dbReference>
<comment type="catalytic activity">
    <reaction evidence="3">
        <text>[thioredoxin]-dithiol + NADP(+) = [thioredoxin]-disulfide + NADPH + H(+)</text>
        <dbReference type="Rhea" id="RHEA:20345"/>
        <dbReference type="Rhea" id="RHEA-COMP:10698"/>
        <dbReference type="Rhea" id="RHEA-COMP:10700"/>
        <dbReference type="ChEBI" id="CHEBI:15378"/>
        <dbReference type="ChEBI" id="CHEBI:29950"/>
        <dbReference type="ChEBI" id="CHEBI:50058"/>
        <dbReference type="ChEBI" id="CHEBI:57783"/>
        <dbReference type="ChEBI" id="CHEBI:58349"/>
        <dbReference type="EC" id="1.8.1.9"/>
    </reaction>
</comment>
<name>A0A4R6KAW4_9ACTN</name>